<dbReference type="Gene3D" id="1.20.1270.180">
    <property type="match status" value="1"/>
</dbReference>
<dbReference type="PANTHER" id="PTHR39176">
    <property type="entry name" value="PERIPLASMIC PROTEIN-RELATED"/>
    <property type="match status" value="1"/>
</dbReference>
<organism evidence="2 3">
    <name type="scientific">Enterococcus columbae DSM 7374 = ATCC 51263</name>
    <dbReference type="NCBI Taxonomy" id="1121865"/>
    <lineage>
        <taxon>Bacteria</taxon>
        <taxon>Bacillati</taxon>
        <taxon>Bacillota</taxon>
        <taxon>Bacilli</taxon>
        <taxon>Lactobacillales</taxon>
        <taxon>Enterococcaceae</taxon>
        <taxon>Enterococcus</taxon>
    </lineage>
</organism>
<accession>S0JYX5</accession>
<feature type="domain" description="Lysozyme inhibitor LprI-like N-terminal" evidence="1">
    <location>
        <begin position="2"/>
        <end position="84"/>
    </location>
</feature>
<dbReference type="AlphaFoldDB" id="S0JYX5"/>
<dbReference type="EMBL" id="ASWJ01000007">
    <property type="protein sequence ID" value="EOW83726.1"/>
    <property type="molecule type" value="Genomic_DNA"/>
</dbReference>
<keyword evidence="3" id="KW-1185">Reference proteome</keyword>
<protein>
    <recommendedName>
        <fullName evidence="1">Lysozyme inhibitor LprI-like N-terminal domain-containing protein</fullName>
    </recommendedName>
</protein>
<dbReference type="InterPro" id="IPR009739">
    <property type="entry name" value="LprI-like_N"/>
</dbReference>
<dbReference type="PANTHER" id="PTHR39176:SF1">
    <property type="entry name" value="PERIPLASMIC PROTEIN"/>
    <property type="match status" value="1"/>
</dbReference>
<name>S0JYX5_9ENTE</name>
<comment type="caution">
    <text evidence="2">The sequence shown here is derived from an EMBL/GenBank/DDBJ whole genome shotgun (WGS) entry which is preliminary data.</text>
</comment>
<proteinExistence type="predicted"/>
<dbReference type="OrthoDB" id="2438161at2"/>
<reference evidence="2 3" key="1">
    <citation type="submission" date="2013-03" db="EMBL/GenBank/DDBJ databases">
        <title>The Genome Sequence of Enterococcus columbae ATCC_51263 (PacBio/Illumina hybrid assembly).</title>
        <authorList>
            <consortium name="The Broad Institute Genomics Platform"/>
            <consortium name="The Broad Institute Genome Sequencing Center for Infectious Disease"/>
            <person name="Earl A."/>
            <person name="Russ C."/>
            <person name="Gilmore M."/>
            <person name="Surin D."/>
            <person name="Walker B."/>
            <person name="Young S."/>
            <person name="Zeng Q."/>
            <person name="Gargeya S."/>
            <person name="Fitzgerald M."/>
            <person name="Haas B."/>
            <person name="Abouelleil A."/>
            <person name="Allen A.W."/>
            <person name="Alvarado L."/>
            <person name="Arachchi H.M."/>
            <person name="Berlin A.M."/>
            <person name="Chapman S.B."/>
            <person name="Gainer-Dewar J."/>
            <person name="Goldberg J."/>
            <person name="Griggs A."/>
            <person name="Gujja S."/>
            <person name="Hansen M."/>
            <person name="Howarth C."/>
            <person name="Imamovic A."/>
            <person name="Ireland A."/>
            <person name="Larimer J."/>
            <person name="McCowan C."/>
            <person name="Murphy C."/>
            <person name="Pearson M."/>
            <person name="Poon T.W."/>
            <person name="Priest M."/>
            <person name="Roberts A."/>
            <person name="Saif S."/>
            <person name="Shea T."/>
            <person name="Sisk P."/>
            <person name="Sykes S."/>
            <person name="Wortman J."/>
            <person name="Nusbaum C."/>
            <person name="Birren B."/>
        </authorList>
    </citation>
    <scope>NUCLEOTIDE SEQUENCE [LARGE SCALE GENOMIC DNA]</scope>
    <source>
        <strain evidence="2 3">ATCC 51263</strain>
    </source>
</reference>
<dbReference type="Proteomes" id="UP000014113">
    <property type="component" value="Unassembled WGS sequence"/>
</dbReference>
<dbReference type="Pfam" id="PF07007">
    <property type="entry name" value="LprI"/>
    <property type="match status" value="1"/>
</dbReference>
<evidence type="ECO:0000259" key="1">
    <source>
        <dbReference type="Pfam" id="PF07007"/>
    </source>
</evidence>
<gene>
    <name evidence="2" type="ORF">I568_01527</name>
</gene>
<dbReference type="eggNOG" id="COG3755">
    <property type="taxonomic scope" value="Bacteria"/>
</dbReference>
<dbReference type="PATRIC" id="fig|1121865.3.peg.2252"/>
<sequence length="89" mass="10500">MDLLQAADAEYQQWDQLLNQIYTSLMQLLPTDKAQQLKQEEINWINEKENKANAIYNQQNNGSLNRLEAMNSRISSTKERCYALIQQYM</sequence>
<evidence type="ECO:0000313" key="3">
    <source>
        <dbReference type="Proteomes" id="UP000014113"/>
    </source>
</evidence>
<evidence type="ECO:0000313" key="2">
    <source>
        <dbReference type="EMBL" id="EOW83726.1"/>
    </source>
</evidence>